<protein>
    <recommendedName>
        <fullName evidence="3">Anti-sigma factor</fullName>
    </recommendedName>
</protein>
<sequence length="247" mass="26681">MSQTPETPEPGRQHLRRALHQLPTHEPAPDTWARLQTQLTADDAVARALPRLPTHEPDDDLWQAIASRLDAPADTTATTADLLPVPPAAPVRHLWPAATWRLVAGAAAAVLVLVGAWWLQPAPHPAVGVAQTATPPAATTAPRETIAYSEEVVPAPAASPAAPATFDPLGEQGISFIDAHCTSLPTVCQSDEFRQLRTQLSELETQEQGLRRDVQRFGATPELLQHQVRITTLKATVTRELVQLLIS</sequence>
<name>A0ABY7PNJ0_9BACT</name>
<dbReference type="Proteomes" id="UP001211872">
    <property type="component" value="Chromosome"/>
</dbReference>
<reference evidence="1 2" key="1">
    <citation type="journal article" date="2011" name="Int. J. Syst. Evol. Microbiol.">
        <title>Hymenobacter yonginensis sp. nov., isolated from a mesotrophic artificial lake.</title>
        <authorList>
            <person name="Joung Y."/>
            <person name="Cho S.H."/>
            <person name="Kim H."/>
            <person name="Kim S.B."/>
            <person name="Joh K."/>
        </authorList>
    </citation>
    <scope>NUCLEOTIDE SEQUENCE [LARGE SCALE GENOMIC DNA]</scope>
    <source>
        <strain evidence="1 2">KCTC 22745</strain>
    </source>
</reference>
<dbReference type="RefSeq" id="WP_270127370.1">
    <property type="nucleotide sequence ID" value="NZ_CP115396.1"/>
</dbReference>
<proteinExistence type="predicted"/>
<accession>A0ABY7PNJ0</accession>
<dbReference type="EMBL" id="CP115396">
    <property type="protein sequence ID" value="WBO84815.1"/>
    <property type="molecule type" value="Genomic_DNA"/>
</dbReference>
<evidence type="ECO:0000313" key="1">
    <source>
        <dbReference type="EMBL" id="WBO84815.1"/>
    </source>
</evidence>
<organism evidence="1 2">
    <name type="scientific">Hymenobacter yonginensis</name>
    <dbReference type="NCBI Taxonomy" id="748197"/>
    <lineage>
        <taxon>Bacteria</taxon>
        <taxon>Pseudomonadati</taxon>
        <taxon>Bacteroidota</taxon>
        <taxon>Cytophagia</taxon>
        <taxon>Cytophagales</taxon>
        <taxon>Hymenobacteraceae</taxon>
        <taxon>Hymenobacter</taxon>
    </lineage>
</organism>
<evidence type="ECO:0000313" key="2">
    <source>
        <dbReference type="Proteomes" id="UP001211872"/>
    </source>
</evidence>
<gene>
    <name evidence="1" type="ORF">O9Z63_00910</name>
</gene>
<evidence type="ECO:0008006" key="3">
    <source>
        <dbReference type="Google" id="ProtNLM"/>
    </source>
</evidence>
<keyword evidence="2" id="KW-1185">Reference proteome</keyword>